<sequence>MSDDVLSLVREHRAMVIYRGQPAERCLELTDLLYSEGIRLFEVTLNSGEPFAALTALRERYGDEVPIGAGTVMTADDVSRAADAGARFIVCPHVDEAVIERAKALGLGVVPGAFTPTEIVHAVRLGADLVKVFPIGPVGAGYLRQLKGPLPDVPLLATGGVGADLARACLAEGCAGVGVGVQLLGDLGDADALRAQTRRLVDATR</sequence>
<comment type="caution">
    <text evidence="6">The sequence shown here is derived from an EMBL/GenBank/DDBJ whole genome shotgun (WGS) entry which is preliminary data.</text>
</comment>
<keyword evidence="7" id="KW-1185">Reference proteome</keyword>
<evidence type="ECO:0000256" key="1">
    <source>
        <dbReference type="ARBA" id="ARBA00004761"/>
    </source>
</evidence>
<evidence type="ECO:0000256" key="2">
    <source>
        <dbReference type="ARBA" id="ARBA00006906"/>
    </source>
</evidence>
<evidence type="ECO:0000256" key="5">
    <source>
        <dbReference type="ARBA" id="ARBA00023277"/>
    </source>
</evidence>
<dbReference type="SUPFAM" id="SSF51569">
    <property type="entry name" value="Aldolase"/>
    <property type="match status" value="1"/>
</dbReference>
<evidence type="ECO:0000256" key="3">
    <source>
        <dbReference type="ARBA" id="ARBA00011233"/>
    </source>
</evidence>
<comment type="similarity">
    <text evidence="2">Belongs to the KHG/KDPG aldolase family.</text>
</comment>
<accession>A0ABV9DZ76</accession>
<comment type="pathway">
    <text evidence="1">Carbohydrate acid metabolism.</text>
</comment>
<dbReference type="CDD" id="cd00452">
    <property type="entry name" value="KDPG_aldolase"/>
    <property type="match status" value="1"/>
</dbReference>
<organism evidence="6 7">
    <name type="scientific">Nocardiopsis mangrovi</name>
    <dbReference type="NCBI Taxonomy" id="1179818"/>
    <lineage>
        <taxon>Bacteria</taxon>
        <taxon>Bacillati</taxon>
        <taxon>Actinomycetota</taxon>
        <taxon>Actinomycetes</taxon>
        <taxon>Streptosporangiales</taxon>
        <taxon>Nocardiopsidaceae</taxon>
        <taxon>Nocardiopsis</taxon>
    </lineage>
</organism>
<gene>
    <name evidence="6" type="ORF">ACFO4E_16195</name>
</gene>
<proteinExistence type="inferred from homology"/>
<dbReference type="InterPro" id="IPR013785">
    <property type="entry name" value="Aldolase_TIM"/>
</dbReference>
<evidence type="ECO:0000313" key="7">
    <source>
        <dbReference type="Proteomes" id="UP001595923"/>
    </source>
</evidence>
<evidence type="ECO:0000256" key="4">
    <source>
        <dbReference type="ARBA" id="ARBA00023239"/>
    </source>
</evidence>
<dbReference type="Proteomes" id="UP001595923">
    <property type="component" value="Unassembled WGS sequence"/>
</dbReference>
<dbReference type="InterPro" id="IPR000887">
    <property type="entry name" value="Aldlse_KDPG_KHG"/>
</dbReference>
<protein>
    <submittedName>
        <fullName evidence="6">Bifunctional 4-hydroxy-2-oxoglutarate aldolase/2-dehydro-3-deoxy-phosphogluconate aldolase</fullName>
    </submittedName>
</protein>
<dbReference type="PANTHER" id="PTHR30246:SF1">
    <property type="entry name" value="2-DEHYDRO-3-DEOXY-6-PHOSPHOGALACTONATE ALDOLASE-RELATED"/>
    <property type="match status" value="1"/>
</dbReference>
<name>A0ABV9DZ76_9ACTN</name>
<evidence type="ECO:0000313" key="6">
    <source>
        <dbReference type="EMBL" id="MFC4563406.1"/>
    </source>
</evidence>
<dbReference type="EMBL" id="JBHSFQ010000015">
    <property type="protein sequence ID" value="MFC4563406.1"/>
    <property type="molecule type" value="Genomic_DNA"/>
</dbReference>
<reference evidence="7" key="1">
    <citation type="journal article" date="2019" name="Int. J. Syst. Evol. Microbiol.">
        <title>The Global Catalogue of Microorganisms (GCM) 10K type strain sequencing project: providing services to taxonomists for standard genome sequencing and annotation.</title>
        <authorList>
            <consortium name="The Broad Institute Genomics Platform"/>
            <consortium name="The Broad Institute Genome Sequencing Center for Infectious Disease"/>
            <person name="Wu L."/>
            <person name="Ma J."/>
        </authorList>
    </citation>
    <scope>NUCLEOTIDE SEQUENCE [LARGE SCALE GENOMIC DNA]</scope>
    <source>
        <strain evidence="7">XZYJ18</strain>
    </source>
</reference>
<dbReference type="Pfam" id="PF01081">
    <property type="entry name" value="Aldolase"/>
    <property type="match status" value="1"/>
</dbReference>
<dbReference type="PANTHER" id="PTHR30246">
    <property type="entry name" value="2-KETO-3-DEOXY-6-PHOSPHOGLUCONATE ALDOLASE"/>
    <property type="match status" value="1"/>
</dbReference>
<comment type="subunit">
    <text evidence="3">Homotrimer.</text>
</comment>
<dbReference type="Gene3D" id="3.20.20.70">
    <property type="entry name" value="Aldolase class I"/>
    <property type="match status" value="1"/>
</dbReference>
<dbReference type="RefSeq" id="WP_378575660.1">
    <property type="nucleotide sequence ID" value="NZ_JBHSFQ010000015.1"/>
</dbReference>
<keyword evidence="4" id="KW-0456">Lyase</keyword>
<keyword evidence="5" id="KW-0119">Carbohydrate metabolism</keyword>